<feature type="non-terminal residue" evidence="2">
    <location>
        <position position="1"/>
    </location>
</feature>
<feature type="region of interest" description="Disordered" evidence="1">
    <location>
        <begin position="37"/>
        <end position="63"/>
    </location>
</feature>
<dbReference type="AlphaFoldDB" id="A0AAD4RYS4"/>
<reference evidence="2" key="1">
    <citation type="submission" date="2022-04" db="EMBL/GenBank/DDBJ databases">
        <title>A functionally conserved STORR gene fusion in Papaver species that diverged 16.8 million years ago.</title>
        <authorList>
            <person name="Catania T."/>
        </authorList>
    </citation>
    <scope>NUCLEOTIDE SEQUENCE</scope>
    <source>
        <strain evidence="2">S-188037</strain>
    </source>
</reference>
<evidence type="ECO:0000313" key="2">
    <source>
        <dbReference type="EMBL" id="KAI3843653.1"/>
    </source>
</evidence>
<sequence length="227" mass="26306">MDHVRVLKASEYTQFRVSPSVYYNQFFEYEDKEKTRVSTTSKKRKRKERKPYTLNERERSADQRHQPLLLKAHEVLFGAKDLLHCISNLKSNGGDDDGCCSNGIRELSCIEDGENNPLLSLEDYAMIFVPCVGYSGSSLGVSRLVPAFNNLVMNESCDDVEAEILNNRCVLPRNKCFYMLQSLTFDFICYIPCESYFFVVSRALHVLYLNVFTMWKSDLKRIHDLIH</sequence>
<proteinExistence type="predicted"/>
<keyword evidence="3" id="KW-1185">Reference proteome</keyword>
<dbReference type="EMBL" id="JAJJMB010016912">
    <property type="protein sequence ID" value="KAI3843653.1"/>
    <property type="molecule type" value="Genomic_DNA"/>
</dbReference>
<gene>
    <name evidence="2" type="ORF">MKW98_013589</name>
</gene>
<evidence type="ECO:0000313" key="3">
    <source>
        <dbReference type="Proteomes" id="UP001202328"/>
    </source>
</evidence>
<organism evidence="2 3">
    <name type="scientific">Papaver atlanticum</name>
    <dbReference type="NCBI Taxonomy" id="357466"/>
    <lineage>
        <taxon>Eukaryota</taxon>
        <taxon>Viridiplantae</taxon>
        <taxon>Streptophyta</taxon>
        <taxon>Embryophyta</taxon>
        <taxon>Tracheophyta</taxon>
        <taxon>Spermatophyta</taxon>
        <taxon>Magnoliopsida</taxon>
        <taxon>Ranunculales</taxon>
        <taxon>Papaveraceae</taxon>
        <taxon>Papaveroideae</taxon>
        <taxon>Papaver</taxon>
    </lineage>
</organism>
<name>A0AAD4RYS4_9MAGN</name>
<protein>
    <submittedName>
        <fullName evidence="2">Uncharacterized protein</fullName>
    </submittedName>
</protein>
<comment type="caution">
    <text evidence="2">The sequence shown here is derived from an EMBL/GenBank/DDBJ whole genome shotgun (WGS) entry which is preliminary data.</text>
</comment>
<accession>A0AAD4RYS4</accession>
<evidence type="ECO:0000256" key="1">
    <source>
        <dbReference type="SAM" id="MobiDB-lite"/>
    </source>
</evidence>
<dbReference type="Proteomes" id="UP001202328">
    <property type="component" value="Unassembled WGS sequence"/>
</dbReference>